<feature type="compositionally biased region" description="Polar residues" evidence="1">
    <location>
        <begin position="1"/>
        <end position="28"/>
    </location>
</feature>
<accession>A0A343TMS3</accession>
<feature type="region of interest" description="Disordered" evidence="1">
    <location>
        <begin position="49"/>
        <end position="73"/>
    </location>
</feature>
<feature type="region of interest" description="Disordered" evidence="1">
    <location>
        <begin position="1"/>
        <end position="32"/>
    </location>
</feature>
<protein>
    <recommendedName>
        <fullName evidence="2">Halobacterial output domain-containing protein</fullName>
    </recommendedName>
</protein>
<dbReference type="Pfam" id="PF18545">
    <property type="entry name" value="HalOD1"/>
    <property type="match status" value="1"/>
</dbReference>
<gene>
    <name evidence="3" type="ORF">AArcSl_2780</name>
</gene>
<feature type="domain" description="Halobacterial output" evidence="2">
    <location>
        <begin position="34"/>
        <end position="104"/>
    </location>
</feature>
<evidence type="ECO:0000259" key="2">
    <source>
        <dbReference type="Pfam" id="PF18545"/>
    </source>
</evidence>
<dbReference type="AlphaFoldDB" id="A0A343TMS3"/>
<evidence type="ECO:0000256" key="1">
    <source>
        <dbReference type="SAM" id="MobiDB-lite"/>
    </source>
</evidence>
<dbReference type="Proteomes" id="UP000263012">
    <property type="component" value="Chromosome"/>
</dbReference>
<keyword evidence="4" id="KW-1185">Reference proteome</keyword>
<dbReference type="KEGG" id="hdf:AArcSl_2780"/>
<organism evidence="3 4">
    <name type="scientific">Halalkaliarchaeum desulfuricum</name>
    <dbReference type="NCBI Taxonomy" id="2055893"/>
    <lineage>
        <taxon>Archaea</taxon>
        <taxon>Methanobacteriati</taxon>
        <taxon>Methanobacteriota</taxon>
        <taxon>Stenosarchaea group</taxon>
        <taxon>Halobacteria</taxon>
        <taxon>Halobacteriales</taxon>
        <taxon>Haloferacaceae</taxon>
        <taxon>Halalkaliarchaeum</taxon>
    </lineage>
</organism>
<dbReference type="InterPro" id="IPR040624">
    <property type="entry name" value="HalOD1"/>
</dbReference>
<proteinExistence type="predicted"/>
<sequence length="106" mass="11163">MNNTSNSDLSAPSSVDGNGHMSTYSRSVSDVPGDSISVAVSVLLEEVSGQDISGQRPLSDSIDPEGLDALFDPPGGEPLGVVVTFTHDGYRIRVEDGERIEISEID</sequence>
<evidence type="ECO:0000313" key="3">
    <source>
        <dbReference type="EMBL" id="AUX10395.1"/>
    </source>
</evidence>
<dbReference type="EMBL" id="CP025066">
    <property type="protein sequence ID" value="AUX10395.1"/>
    <property type="molecule type" value="Genomic_DNA"/>
</dbReference>
<evidence type="ECO:0000313" key="4">
    <source>
        <dbReference type="Proteomes" id="UP000263012"/>
    </source>
</evidence>
<reference evidence="4" key="1">
    <citation type="submission" date="2017-11" db="EMBL/GenBank/DDBJ databases">
        <title>Phenotypic and genomic properties of facultatively anaerobic sulfur-reducing natronoarchaea from hypersaline soda lakes.</title>
        <authorList>
            <person name="Sorokin D.Y."/>
            <person name="Kublanov I.V."/>
            <person name="Roman P."/>
            <person name="Sinninghe Damste J.S."/>
            <person name="Golyshin P.N."/>
            <person name="Rojo D."/>
            <person name="Ciordia S."/>
            <person name="Mena M.D.C."/>
            <person name="Ferrer M."/>
            <person name="Messina E."/>
            <person name="Smedile F."/>
            <person name="La Spada G."/>
            <person name="La Cono V."/>
            <person name="Yakimov M.M."/>
        </authorList>
    </citation>
    <scope>NUCLEOTIDE SEQUENCE [LARGE SCALE GENOMIC DNA]</scope>
    <source>
        <strain evidence="4">AArc-Sl</strain>
    </source>
</reference>
<name>A0A343TMS3_9EURY</name>